<dbReference type="GO" id="GO:0030288">
    <property type="term" value="C:outer membrane-bounded periplasmic space"/>
    <property type="evidence" value="ECO:0007669"/>
    <property type="project" value="TreeGrafter"/>
</dbReference>
<dbReference type="Gene3D" id="3.40.50.740">
    <property type="match status" value="1"/>
</dbReference>
<organism evidence="5">
    <name type="scientific">marine sediment metagenome</name>
    <dbReference type="NCBI Taxonomy" id="412755"/>
    <lineage>
        <taxon>unclassified sequences</taxon>
        <taxon>metagenomes</taxon>
        <taxon>ecological metagenomes</taxon>
    </lineage>
</organism>
<evidence type="ECO:0000313" key="5">
    <source>
        <dbReference type="EMBL" id="GAI27541.1"/>
    </source>
</evidence>
<dbReference type="Gene3D" id="3.40.228.10">
    <property type="entry name" value="Dimethylsulfoxide Reductase, domain 2"/>
    <property type="match status" value="1"/>
</dbReference>
<gene>
    <name evidence="5" type="ORF">S06H3_30260</name>
</gene>
<dbReference type="InterPro" id="IPR050612">
    <property type="entry name" value="Prok_Mopterin_Oxidored"/>
</dbReference>
<dbReference type="EMBL" id="BARV01017808">
    <property type="protein sequence ID" value="GAI27541.1"/>
    <property type="molecule type" value="Genomic_DNA"/>
</dbReference>
<dbReference type="PROSITE" id="PS00490">
    <property type="entry name" value="MOLYBDOPTERIN_PROK_2"/>
    <property type="match status" value="1"/>
</dbReference>
<accession>X1NBK1</accession>
<name>X1NBK1_9ZZZZ</name>
<evidence type="ECO:0000259" key="4">
    <source>
        <dbReference type="Pfam" id="PF00384"/>
    </source>
</evidence>
<sequence>MYHVIKAKEAGAKVICIDPRYTDSAVVLADQWIPIYPGTDAAMMGAMANVMIKEGLHDQAFLDKYTVGFDKFKEYVMGQEDGVEKTPAWAEKITGVDASIIEQLAREYATTKPAALMDCQGPARSSSGEQYNRCAMTLCAMTGNVGRPGGSAGGGLMGIRPGHMFYGARIPPGKNIAEAGGPKVSRSLNLKLRLVKRVHINKMFDAIAKGKEGGYPFDIKFAWFVNNNFLNQLGNSNKSAEALKKLDFMVVPELFLTPTARYADIILPVSSAAEKNDLTRP</sequence>
<feature type="domain" description="Molybdopterin oxidoreductase" evidence="4">
    <location>
        <begin position="5"/>
        <end position="278"/>
    </location>
</feature>
<comment type="caution">
    <text evidence="5">The sequence shown here is derived from an EMBL/GenBank/DDBJ whole genome shotgun (WGS) entry which is preliminary data.</text>
</comment>
<reference evidence="5" key="1">
    <citation type="journal article" date="2014" name="Front. Microbiol.">
        <title>High frequency of phylogenetically diverse reductive dehalogenase-homologous genes in deep subseafloor sedimentary metagenomes.</title>
        <authorList>
            <person name="Kawai M."/>
            <person name="Futagami T."/>
            <person name="Toyoda A."/>
            <person name="Takaki Y."/>
            <person name="Nishi S."/>
            <person name="Hori S."/>
            <person name="Arai W."/>
            <person name="Tsubouchi T."/>
            <person name="Morono Y."/>
            <person name="Uchiyama I."/>
            <person name="Ito T."/>
            <person name="Fujiyama A."/>
            <person name="Inagaki F."/>
            <person name="Takami H."/>
        </authorList>
    </citation>
    <scope>NUCLEOTIDE SEQUENCE</scope>
    <source>
        <strain evidence="5">Expedition CK06-06</strain>
    </source>
</reference>
<proteinExistence type="predicted"/>
<dbReference type="AlphaFoldDB" id="X1NBK1"/>
<dbReference type="Pfam" id="PF00384">
    <property type="entry name" value="Molybdopterin"/>
    <property type="match status" value="1"/>
</dbReference>
<dbReference type="PANTHER" id="PTHR43742:SF3">
    <property type="entry name" value="DIMETHYL SULFOXIDE REDUCTASE DMSA"/>
    <property type="match status" value="1"/>
</dbReference>
<dbReference type="PANTHER" id="PTHR43742">
    <property type="entry name" value="TRIMETHYLAMINE-N-OXIDE REDUCTASE"/>
    <property type="match status" value="1"/>
</dbReference>
<dbReference type="SUPFAM" id="SSF53706">
    <property type="entry name" value="Formate dehydrogenase/DMSO reductase, domains 1-3"/>
    <property type="match status" value="1"/>
</dbReference>
<keyword evidence="1" id="KW-0500">Molybdenum</keyword>
<dbReference type="InterPro" id="IPR006655">
    <property type="entry name" value="Mopterin_OxRdtase_prok_CS"/>
</dbReference>
<dbReference type="GO" id="GO:0009055">
    <property type="term" value="F:electron transfer activity"/>
    <property type="evidence" value="ECO:0007669"/>
    <property type="project" value="TreeGrafter"/>
</dbReference>
<dbReference type="GO" id="GO:0030151">
    <property type="term" value="F:molybdenum ion binding"/>
    <property type="evidence" value="ECO:0007669"/>
    <property type="project" value="TreeGrafter"/>
</dbReference>
<evidence type="ECO:0000256" key="3">
    <source>
        <dbReference type="ARBA" id="ARBA00023002"/>
    </source>
</evidence>
<keyword evidence="3" id="KW-0560">Oxidoreductase</keyword>
<dbReference type="GO" id="GO:0016491">
    <property type="term" value="F:oxidoreductase activity"/>
    <property type="evidence" value="ECO:0007669"/>
    <property type="project" value="UniProtKB-KW"/>
</dbReference>
<dbReference type="InterPro" id="IPR006656">
    <property type="entry name" value="Mopterin_OxRdtase"/>
</dbReference>
<evidence type="ECO:0000256" key="1">
    <source>
        <dbReference type="ARBA" id="ARBA00022505"/>
    </source>
</evidence>
<protein>
    <recommendedName>
        <fullName evidence="4">Molybdopterin oxidoreductase domain-containing protein</fullName>
    </recommendedName>
</protein>
<evidence type="ECO:0000256" key="2">
    <source>
        <dbReference type="ARBA" id="ARBA00022723"/>
    </source>
</evidence>
<feature type="non-terminal residue" evidence="5">
    <location>
        <position position="281"/>
    </location>
</feature>
<dbReference type="GO" id="GO:0009061">
    <property type="term" value="P:anaerobic respiration"/>
    <property type="evidence" value="ECO:0007669"/>
    <property type="project" value="TreeGrafter"/>
</dbReference>
<keyword evidence="2" id="KW-0479">Metal-binding</keyword>